<accession>D7CTI0</accession>
<dbReference type="RefSeq" id="WP_013177209.1">
    <property type="nucleotide sequence ID" value="NC_014221.1"/>
</dbReference>
<keyword evidence="2" id="KW-1185">Reference proteome</keyword>
<reference evidence="2" key="1">
    <citation type="submission" date="2010-05" db="EMBL/GenBank/DDBJ databases">
        <title>The complete genome of Truepera radiovictris DSM 17093.</title>
        <authorList>
            <consortium name="US DOE Joint Genome Institute (JGI-PGF)"/>
            <person name="Lucas S."/>
            <person name="Copeland A."/>
            <person name="Lapidus A."/>
            <person name="Glavina del Rio T."/>
            <person name="Dalin E."/>
            <person name="Tice H."/>
            <person name="Bruce D."/>
            <person name="Goodwin L."/>
            <person name="Pitluck S."/>
            <person name="Kyrpides N."/>
            <person name="Mavromatis K."/>
            <person name="Ovchinnikova G."/>
            <person name="Munk A.C."/>
            <person name="Detter J.C."/>
            <person name="Han C."/>
            <person name="Tapia R."/>
            <person name="Land M."/>
            <person name="Hauser L."/>
            <person name="Markowitz V."/>
            <person name="Cheng J.-F."/>
            <person name="Hugenholtz P."/>
            <person name="Woyke T."/>
            <person name="Wu D."/>
            <person name="Tindall B."/>
            <person name="Pomrenke H.G."/>
            <person name="Brambilla E."/>
            <person name="Klenk H.-P."/>
            <person name="Eisen J.A."/>
        </authorList>
    </citation>
    <scope>NUCLEOTIDE SEQUENCE [LARGE SCALE GENOMIC DNA]</scope>
    <source>
        <strain evidence="2">DSM 17093 / CIP 108686 / LMG 22925 / RQ-24</strain>
    </source>
</reference>
<organism evidence="1 2">
    <name type="scientific">Truepera radiovictrix (strain DSM 17093 / CIP 108686 / LMG 22925 / RQ-24)</name>
    <dbReference type="NCBI Taxonomy" id="649638"/>
    <lineage>
        <taxon>Bacteria</taxon>
        <taxon>Thermotogati</taxon>
        <taxon>Deinococcota</taxon>
        <taxon>Deinococci</taxon>
        <taxon>Trueperales</taxon>
        <taxon>Trueperaceae</taxon>
        <taxon>Truepera</taxon>
    </lineage>
</organism>
<evidence type="ECO:0000313" key="1">
    <source>
        <dbReference type="EMBL" id="ADI13837.1"/>
    </source>
</evidence>
<evidence type="ECO:0000313" key="2">
    <source>
        <dbReference type="Proteomes" id="UP000000379"/>
    </source>
</evidence>
<dbReference type="HOGENOM" id="CLU_1585748_0_0_0"/>
<dbReference type="EMBL" id="CP002049">
    <property type="protein sequence ID" value="ADI13837.1"/>
    <property type="molecule type" value="Genomic_DNA"/>
</dbReference>
<reference evidence="1 2" key="2">
    <citation type="journal article" date="2011" name="Stand. Genomic Sci.">
        <title>Complete genome sequence of Truepera radiovictrix type strain (RQ-24).</title>
        <authorList>
            <person name="Ivanova N."/>
            <person name="Rohde C."/>
            <person name="Munk C."/>
            <person name="Nolan M."/>
            <person name="Lucas S."/>
            <person name="Del Rio T.G."/>
            <person name="Tice H."/>
            <person name="Deshpande S."/>
            <person name="Cheng J.F."/>
            <person name="Tapia R."/>
            <person name="Han C."/>
            <person name="Goodwin L."/>
            <person name="Pitluck S."/>
            <person name="Liolios K."/>
            <person name="Mavromatis K."/>
            <person name="Mikhailova N."/>
            <person name="Pati A."/>
            <person name="Chen A."/>
            <person name="Palaniappan K."/>
            <person name="Land M."/>
            <person name="Hauser L."/>
            <person name="Chang Y.J."/>
            <person name="Jeffries C.D."/>
            <person name="Brambilla E."/>
            <person name="Rohde M."/>
            <person name="Goker M."/>
            <person name="Tindall B.J."/>
            <person name="Woyke T."/>
            <person name="Bristow J."/>
            <person name="Eisen J.A."/>
            <person name="Markowitz V."/>
            <person name="Hugenholtz P."/>
            <person name="Kyrpides N.C."/>
            <person name="Klenk H.P."/>
            <person name="Lapidus A."/>
        </authorList>
    </citation>
    <scope>NUCLEOTIDE SEQUENCE [LARGE SCALE GENOMIC DNA]</scope>
    <source>
        <strain evidence="2">DSM 17093 / CIP 108686 / LMG 22925 / RQ-24</strain>
    </source>
</reference>
<dbReference type="AlphaFoldDB" id="D7CTI0"/>
<name>D7CTI0_TRURR</name>
<gene>
    <name evidence="1" type="ordered locus">Trad_0701</name>
</gene>
<proteinExistence type="predicted"/>
<sequence length="168" mass="17490">MKNALRTALVLLALVTPVGFAQRFYLGAVAGTPLSTQMETVTDSFELGAQLGVNATPSFGVRAAVEGNLPRGEVRLGSLAALFRFYLPLSANALYLGGGADAFLSGVPGSLAELRTAPLGAHAVAGAEFRFGRFGVFAEALPGYVLGRDPSNPSAYYVRARGGVNLHF</sequence>
<dbReference type="KEGG" id="tra:Trad_0701"/>
<protein>
    <recommendedName>
        <fullName evidence="3">Outer membrane protein beta-barrel domain-containing protein</fullName>
    </recommendedName>
</protein>
<evidence type="ECO:0008006" key="3">
    <source>
        <dbReference type="Google" id="ProtNLM"/>
    </source>
</evidence>
<dbReference type="Proteomes" id="UP000000379">
    <property type="component" value="Chromosome"/>
</dbReference>